<proteinExistence type="predicted"/>
<gene>
    <name evidence="2" type="ORF">Defa_14170</name>
</gene>
<dbReference type="RefSeq" id="WP_407844530.1">
    <property type="nucleotide sequence ID" value="NZ_BAAFSG010000001.1"/>
</dbReference>
<feature type="signal peptide" evidence="1">
    <location>
        <begin position="1"/>
        <end position="19"/>
    </location>
</feature>
<organism evidence="2 3">
    <name type="scientific">Desulfovibrio falkowii</name>
    <dbReference type="NCBI Taxonomy" id="3136602"/>
    <lineage>
        <taxon>Bacteria</taxon>
        <taxon>Pseudomonadati</taxon>
        <taxon>Thermodesulfobacteriota</taxon>
        <taxon>Desulfovibrionia</taxon>
        <taxon>Desulfovibrionales</taxon>
        <taxon>Desulfovibrionaceae</taxon>
        <taxon>Desulfovibrio</taxon>
    </lineage>
</organism>
<dbReference type="PROSITE" id="PS51257">
    <property type="entry name" value="PROKAR_LIPOPROTEIN"/>
    <property type="match status" value="1"/>
</dbReference>
<accession>A0ABQ0E820</accession>
<dbReference type="Proteomes" id="UP001628192">
    <property type="component" value="Unassembled WGS sequence"/>
</dbReference>
<comment type="caution">
    <text evidence="2">The sequence shown here is derived from an EMBL/GenBank/DDBJ whole genome shotgun (WGS) entry which is preliminary data.</text>
</comment>
<dbReference type="EMBL" id="BAAFSG010000001">
    <property type="protein sequence ID" value="GAB1253930.1"/>
    <property type="molecule type" value="Genomic_DNA"/>
</dbReference>
<feature type="chain" id="PRO_5045435510" description="Lipoprotein" evidence="1">
    <location>
        <begin position="20"/>
        <end position="138"/>
    </location>
</feature>
<reference evidence="2 3" key="1">
    <citation type="journal article" date="2025" name="Int. J. Syst. Evol. Microbiol.">
        <title>Desulfovibrio falkowii sp. nov., Porphyromonas miyakawae sp. nov., Mediterraneibacter flintii sp. nov. and Owariibacterium komagatae gen. nov., sp. nov., isolated from human faeces.</title>
        <authorList>
            <person name="Hamaguchi T."/>
            <person name="Ohara M."/>
            <person name="Hisatomi A."/>
            <person name="Sekiguchi K."/>
            <person name="Takeda J.I."/>
            <person name="Ueyama J."/>
            <person name="Ito M."/>
            <person name="Nishiwaki H."/>
            <person name="Ogi T."/>
            <person name="Hirayama M."/>
            <person name="Ohkuma M."/>
            <person name="Sakamoto M."/>
            <person name="Ohno K."/>
        </authorList>
    </citation>
    <scope>NUCLEOTIDE SEQUENCE [LARGE SCALE GENOMIC DNA]</scope>
    <source>
        <strain evidence="2 3">13CB8C</strain>
    </source>
</reference>
<protein>
    <recommendedName>
        <fullName evidence="4">Lipoprotein</fullName>
    </recommendedName>
</protein>
<evidence type="ECO:0008006" key="4">
    <source>
        <dbReference type="Google" id="ProtNLM"/>
    </source>
</evidence>
<evidence type="ECO:0000256" key="1">
    <source>
        <dbReference type="SAM" id="SignalP"/>
    </source>
</evidence>
<evidence type="ECO:0000313" key="3">
    <source>
        <dbReference type="Proteomes" id="UP001628192"/>
    </source>
</evidence>
<keyword evidence="1" id="KW-0732">Signal</keyword>
<name>A0ABQ0E820_9BACT</name>
<evidence type="ECO:0000313" key="2">
    <source>
        <dbReference type="EMBL" id="GAB1253930.1"/>
    </source>
</evidence>
<sequence length="138" mass="14673">MKYIVTFLLCMALASPCFAGSCQDMQDAVGGAIQERNGRVSDTHDVLMPDPETERDALSGCLGSVNAIGDAFSLGVSLPSMEQIVAGMCKQVDSYIHQKINEAHNQVNNAVNGMGGNNPFKVYGTGGEYIVKITGKLK</sequence>
<keyword evidence="3" id="KW-1185">Reference proteome</keyword>